<dbReference type="OMA" id="RHIGARC"/>
<organism evidence="2 3">
    <name type="scientific">Saprolegnia parasitica (strain CBS 223.65)</name>
    <dbReference type="NCBI Taxonomy" id="695850"/>
    <lineage>
        <taxon>Eukaryota</taxon>
        <taxon>Sar</taxon>
        <taxon>Stramenopiles</taxon>
        <taxon>Oomycota</taxon>
        <taxon>Saprolegniomycetes</taxon>
        <taxon>Saprolegniales</taxon>
        <taxon>Saprolegniaceae</taxon>
        <taxon>Saprolegnia</taxon>
    </lineage>
</organism>
<dbReference type="AlphaFoldDB" id="A0A067CME6"/>
<dbReference type="Proteomes" id="UP000030745">
    <property type="component" value="Unassembled WGS sequence"/>
</dbReference>
<accession>A0A067CME6</accession>
<dbReference type="EMBL" id="KK583196">
    <property type="protein sequence ID" value="KDO31874.1"/>
    <property type="molecule type" value="Genomic_DNA"/>
</dbReference>
<keyword evidence="3" id="KW-1185">Reference proteome</keyword>
<dbReference type="GeneID" id="24125620"/>
<sequence>MSPTYVKVDGRHGRGVRWTALCIHCKGAHRARICKRLQKDLEAKTADSWPLPLPTYAELATSEKARLDAMPCDYCGEPDHPVVRCRAVGKAVSAQALPATYHVPVGLCCEYCAHFGAYEPGHPITACRLLLEHAAEGVVAVDFVAPEHLVIKTAQGPPVYRVFESRPDHTCEYCSVAGHRACVCDELRRHIGARCVRASFRLKTRTGGCEACARHLLDFASHSPKWCPFMGPDDDDQPTRATGKRPSAGHAMKTTKKAKA</sequence>
<dbReference type="OrthoDB" id="10318794at2759"/>
<reference evidence="2 3" key="1">
    <citation type="journal article" date="2013" name="PLoS Genet.">
        <title>Distinctive expansion of potential virulence genes in the genome of the oomycete fish pathogen Saprolegnia parasitica.</title>
        <authorList>
            <person name="Jiang R.H."/>
            <person name="de Bruijn I."/>
            <person name="Haas B.J."/>
            <person name="Belmonte R."/>
            <person name="Lobach L."/>
            <person name="Christie J."/>
            <person name="van den Ackerveken G."/>
            <person name="Bottin A."/>
            <person name="Bulone V."/>
            <person name="Diaz-Moreno S.M."/>
            <person name="Dumas B."/>
            <person name="Fan L."/>
            <person name="Gaulin E."/>
            <person name="Govers F."/>
            <person name="Grenville-Briggs L.J."/>
            <person name="Horner N.R."/>
            <person name="Levin J.Z."/>
            <person name="Mammella M."/>
            <person name="Meijer H.J."/>
            <person name="Morris P."/>
            <person name="Nusbaum C."/>
            <person name="Oome S."/>
            <person name="Phillips A.J."/>
            <person name="van Rooyen D."/>
            <person name="Rzeszutek E."/>
            <person name="Saraiva M."/>
            <person name="Secombes C.J."/>
            <person name="Seidl M.F."/>
            <person name="Snel B."/>
            <person name="Stassen J.H."/>
            <person name="Sykes S."/>
            <person name="Tripathy S."/>
            <person name="van den Berg H."/>
            <person name="Vega-Arreguin J.C."/>
            <person name="Wawra S."/>
            <person name="Young S.K."/>
            <person name="Zeng Q."/>
            <person name="Dieguez-Uribeondo J."/>
            <person name="Russ C."/>
            <person name="Tyler B.M."/>
            <person name="van West P."/>
        </authorList>
    </citation>
    <scope>NUCLEOTIDE SEQUENCE [LARGE SCALE GENOMIC DNA]</scope>
    <source>
        <strain evidence="2 3">CBS 223.65</strain>
    </source>
</reference>
<protein>
    <submittedName>
        <fullName evidence="2">Uncharacterized protein</fullName>
    </submittedName>
</protein>
<evidence type="ECO:0000256" key="1">
    <source>
        <dbReference type="SAM" id="MobiDB-lite"/>
    </source>
</evidence>
<proteinExistence type="predicted"/>
<name>A0A067CME6_SAPPC</name>
<evidence type="ECO:0000313" key="3">
    <source>
        <dbReference type="Proteomes" id="UP000030745"/>
    </source>
</evidence>
<dbReference type="VEuPathDB" id="FungiDB:SPRG_03090"/>
<feature type="region of interest" description="Disordered" evidence="1">
    <location>
        <begin position="231"/>
        <end position="260"/>
    </location>
</feature>
<evidence type="ECO:0000313" key="2">
    <source>
        <dbReference type="EMBL" id="KDO31874.1"/>
    </source>
</evidence>
<dbReference type="KEGG" id="spar:SPRG_03090"/>
<gene>
    <name evidence="2" type="ORF">SPRG_03090</name>
</gene>
<dbReference type="RefSeq" id="XP_012197074.1">
    <property type="nucleotide sequence ID" value="XM_012341684.1"/>
</dbReference>